<accession>H2BVM4</accession>
<dbReference type="Gene3D" id="3.40.250.10">
    <property type="entry name" value="Rhodanese-like domain"/>
    <property type="match status" value="1"/>
</dbReference>
<dbReference type="InterPro" id="IPR001763">
    <property type="entry name" value="Rhodanese-like_dom"/>
</dbReference>
<dbReference type="CDD" id="cd00158">
    <property type="entry name" value="RHOD"/>
    <property type="match status" value="1"/>
</dbReference>
<feature type="domain" description="Rhodanese" evidence="1">
    <location>
        <begin position="74"/>
        <end position="164"/>
    </location>
</feature>
<dbReference type="AlphaFoldDB" id="H2BVM4"/>
<dbReference type="SUPFAM" id="SSF52821">
    <property type="entry name" value="Rhodanese/Cell cycle control phosphatase"/>
    <property type="match status" value="1"/>
</dbReference>
<protein>
    <submittedName>
        <fullName evidence="2">Rhodanese-like protein</fullName>
    </submittedName>
</protein>
<proteinExistence type="predicted"/>
<gene>
    <name evidence="2" type="ORF">Gilli_3379</name>
</gene>
<organism evidence="2 3">
    <name type="scientific">Gillisia limnaea (strain DSM 15749 / LMG 21470 / R-8282)</name>
    <dbReference type="NCBI Taxonomy" id="865937"/>
    <lineage>
        <taxon>Bacteria</taxon>
        <taxon>Pseudomonadati</taxon>
        <taxon>Bacteroidota</taxon>
        <taxon>Flavobacteriia</taxon>
        <taxon>Flavobacteriales</taxon>
        <taxon>Flavobacteriaceae</taxon>
        <taxon>Gillisia</taxon>
    </lineage>
</organism>
<dbReference type="Proteomes" id="UP000003844">
    <property type="component" value="Unassembled WGS sequence"/>
</dbReference>
<dbReference type="EMBL" id="JH594606">
    <property type="protein sequence ID" value="EHQ03980.1"/>
    <property type="molecule type" value="Genomic_DNA"/>
</dbReference>
<dbReference type="InterPro" id="IPR050229">
    <property type="entry name" value="GlpE_sulfurtransferase"/>
</dbReference>
<dbReference type="InterPro" id="IPR036873">
    <property type="entry name" value="Rhodanese-like_dom_sf"/>
</dbReference>
<dbReference type="SMART" id="SM00450">
    <property type="entry name" value="RHOD"/>
    <property type="match status" value="1"/>
</dbReference>
<dbReference type="HOGENOM" id="CLU_089574_1_0_10"/>
<dbReference type="eggNOG" id="COG0607">
    <property type="taxonomic scope" value="Bacteria"/>
</dbReference>
<reference evidence="3" key="1">
    <citation type="journal article" date="2012" name="Stand. Genomic Sci.">
        <title>Genome sequence of the Antarctic rhodopsins-containing flavobacterium Gillisia limnaea type strain (R-8282(T)).</title>
        <authorList>
            <person name="Riedel T."/>
            <person name="Held B."/>
            <person name="Nolan M."/>
            <person name="Lucas S."/>
            <person name="Lapidus A."/>
            <person name="Tice H."/>
            <person name="Del Rio T.G."/>
            <person name="Cheng J.F."/>
            <person name="Han C."/>
            <person name="Tapia R."/>
            <person name="Goodwin L.A."/>
            <person name="Pitluck S."/>
            <person name="Liolios K."/>
            <person name="Mavromatis K."/>
            <person name="Pagani I."/>
            <person name="Ivanova N."/>
            <person name="Mikhailova N."/>
            <person name="Pati A."/>
            <person name="Chen A."/>
            <person name="Palaniappan K."/>
            <person name="Land M."/>
            <person name="Rohde M."/>
            <person name="Tindall B.J."/>
            <person name="Detter J.C."/>
            <person name="Goker M."/>
            <person name="Bristow J."/>
            <person name="Eisen J.A."/>
            <person name="Markowitz V."/>
            <person name="Hugenholtz P."/>
            <person name="Kyrpides N.C."/>
            <person name="Klenk H.P."/>
            <person name="Woyke T."/>
        </authorList>
    </citation>
    <scope>NUCLEOTIDE SEQUENCE [LARGE SCALE GENOMIC DNA]</scope>
    <source>
        <strain evidence="3">DSM 15749 / LMG 21470 / R-8282</strain>
    </source>
</reference>
<dbReference type="STRING" id="865937.Gilli_3379"/>
<dbReference type="PANTHER" id="PTHR43031:SF1">
    <property type="entry name" value="PYRIDINE NUCLEOTIDE-DISULPHIDE OXIDOREDUCTASE"/>
    <property type="match status" value="1"/>
</dbReference>
<dbReference type="PANTHER" id="PTHR43031">
    <property type="entry name" value="FAD-DEPENDENT OXIDOREDUCTASE"/>
    <property type="match status" value="1"/>
</dbReference>
<dbReference type="PROSITE" id="PS50206">
    <property type="entry name" value="RHODANESE_3"/>
    <property type="match status" value="1"/>
</dbReference>
<evidence type="ECO:0000313" key="3">
    <source>
        <dbReference type="Proteomes" id="UP000003844"/>
    </source>
</evidence>
<name>H2BVM4_GILLR</name>
<dbReference type="Pfam" id="PF00581">
    <property type="entry name" value="Rhodanese"/>
    <property type="match status" value="1"/>
</dbReference>
<evidence type="ECO:0000313" key="2">
    <source>
        <dbReference type="EMBL" id="EHQ03980.1"/>
    </source>
</evidence>
<evidence type="ECO:0000259" key="1">
    <source>
        <dbReference type="PROSITE" id="PS50206"/>
    </source>
</evidence>
<dbReference type="PROSITE" id="PS51257">
    <property type="entry name" value="PROKAR_LIPOPROTEIN"/>
    <property type="match status" value="1"/>
</dbReference>
<keyword evidence="3" id="KW-1185">Reference proteome</keyword>
<sequence length="164" mass="18453">MIPMKYFSQYFLTTLLFLSVSCKQNTTNQPSEKDKNNGENLELSSKTDCNYLSSISKENGQNLTALEVRDLIRENPGLIIIDVRTPEEFELGSVENAINIDIYNQNFLLDIKELRMDKKYLLYCAVGGRSSAASELMENEGFTGVFNSINGFASLKEVGITIKK</sequence>